<dbReference type="PANTHER" id="PTHR33928:SF2">
    <property type="entry name" value="PECTATE LYASE SUPERFAMILY PROTEIN DOMAIN-CONTAINING PROTEIN-RELATED"/>
    <property type="match status" value="1"/>
</dbReference>
<dbReference type="InterPro" id="IPR012334">
    <property type="entry name" value="Pectin_lyas_fold"/>
</dbReference>
<dbReference type="GO" id="GO:0004650">
    <property type="term" value="F:polygalacturonase activity"/>
    <property type="evidence" value="ECO:0007669"/>
    <property type="project" value="InterPro"/>
</dbReference>
<dbReference type="Pfam" id="PF12708">
    <property type="entry name" value="Pect-lyase_RHGA_epim"/>
    <property type="match status" value="2"/>
</dbReference>
<feature type="chain" id="PRO_5042597884" description="Rhamnogalacturonase A/B/Epimerase-like pectate lyase domain-containing protein" evidence="2">
    <location>
        <begin position="21"/>
        <end position="877"/>
    </location>
</feature>
<reference evidence="4" key="1">
    <citation type="submission" date="2023-06" db="EMBL/GenBank/DDBJ databases">
        <title>Genome-scale phylogeny and comparative genomics of the fungal order Sordariales.</title>
        <authorList>
            <consortium name="Lawrence Berkeley National Laboratory"/>
            <person name="Hensen N."/>
            <person name="Bonometti L."/>
            <person name="Westerberg I."/>
            <person name="Brannstrom I.O."/>
            <person name="Guillou S."/>
            <person name="Cros-Aarteil S."/>
            <person name="Calhoun S."/>
            <person name="Haridas S."/>
            <person name="Kuo A."/>
            <person name="Mondo S."/>
            <person name="Pangilinan J."/>
            <person name="Riley R."/>
            <person name="Labutti K."/>
            <person name="Andreopoulos B."/>
            <person name="Lipzen A."/>
            <person name="Chen C."/>
            <person name="Yanf M."/>
            <person name="Daum C."/>
            <person name="Ng V."/>
            <person name="Clum A."/>
            <person name="Steindorff A."/>
            <person name="Ohm R."/>
            <person name="Martin F."/>
            <person name="Silar P."/>
            <person name="Natvig D."/>
            <person name="Lalanne C."/>
            <person name="Gautier V."/>
            <person name="Ament-Velasquez S.L."/>
            <person name="Kruys A."/>
            <person name="Hutchinson M.I."/>
            <person name="Powell A.J."/>
            <person name="Barry K."/>
            <person name="Miller A.N."/>
            <person name="Grigoriev I.V."/>
            <person name="Debuchy R."/>
            <person name="Gladieux P."/>
            <person name="Thoren M.H."/>
            <person name="Johannesson H."/>
        </authorList>
    </citation>
    <scope>NUCLEOTIDE SEQUENCE</scope>
    <source>
        <strain evidence="4">PSN4</strain>
    </source>
</reference>
<dbReference type="SUPFAM" id="SSF51126">
    <property type="entry name" value="Pectin lyase-like"/>
    <property type="match status" value="2"/>
</dbReference>
<dbReference type="InterPro" id="IPR024535">
    <property type="entry name" value="RHGA/B-epi-like_pectate_lyase"/>
</dbReference>
<dbReference type="PANTHER" id="PTHR33928">
    <property type="entry name" value="POLYGALACTURONASE QRT3"/>
    <property type="match status" value="1"/>
</dbReference>
<evidence type="ECO:0000256" key="1">
    <source>
        <dbReference type="SAM" id="MobiDB-lite"/>
    </source>
</evidence>
<dbReference type="InterPro" id="IPR011050">
    <property type="entry name" value="Pectin_lyase_fold/virulence"/>
</dbReference>
<dbReference type="FunFam" id="2.160.20.10:FF:000023">
    <property type="entry name" value="Exo-beta-1,3-glucanase Exg0"/>
    <property type="match status" value="1"/>
</dbReference>
<dbReference type="EMBL" id="MU839828">
    <property type="protein sequence ID" value="KAK1759848.1"/>
    <property type="molecule type" value="Genomic_DNA"/>
</dbReference>
<sequence>MRSHSFQSLLFSGLVSASAAAAGADVLTSRPTPKLVTVWVESTVTTCPLPTPPPPPCSAVPPTSTLTLSSIVTITSGAPGGASATPSSPSSTQSSTGWSTTTPSTTTTTTSTSTTHTSTSTTATPPSCTDYWLGTIKHQGLAPYSGNSTYQVFRNVKDYGAKGDGSTDDTDAINKAISDGNRCAPTRGACTGSTVTPALVYFPPGTYVVSKPIIMYYYTSLIGNPSCLPTIKATAGFFGRWVLDSNQYQTDGKLGWGATNVFFRQVANFIFDLTQPTNGGFEALSAIHWPSSQATSLSNIVIHLNKDKTVPQQGIFIEEGSGGFVGDIVIDGGWHALEVGNQQFTFRNISISNSGTAVKQSWSWGWTYQEIKINKCDIGFDIANDAGSVGSITVLDSEIANTPVGINFGVGSSAPPVSNNIIIENLKLNNVPTAVQGPSGTVLSGSAGAVTIPAWGRGNSYTANSGPSAFQGSFTRHSRPSDLLAGSVYYTRSKPQYESEPLSNILSARTAGAKGDGVTDDTLVLNTLFALAASTGKVVFLDAGYYLVTSTIKIPAGSRVTGEGYPIILSSGAFFNDATKPQPVVQIGKQGDQGSIEWSNAIVSTKGAQAGAILIEYNLKSPKSAPSGLWDVHVRIGGFAGSDLQFAQCQKTPGTTITSANLQKECISGFLSVHVTKQSSGLLMENCWIWVADHDLEIGANNQQITIYAGRGLLIESTAGDIWLYGTAVEHHQLYEYQLVGTQDIVMGQIQTETAYYQRNPDATIPFAAVPQYSDPVFSAGDSGWGLRVVDSKDIIVYGAGLYSFFNNYSTSCSDQGNGSTCQKRIFSVEGDSKISVYNLNTVGTTRMFTVDGVDKASYADNNDGFVQTIAKVQIPS</sequence>
<accession>A0AAJ0BKA8</accession>
<evidence type="ECO:0000259" key="3">
    <source>
        <dbReference type="Pfam" id="PF12708"/>
    </source>
</evidence>
<proteinExistence type="predicted"/>
<comment type="caution">
    <text evidence="4">The sequence shown here is derived from an EMBL/GenBank/DDBJ whole genome shotgun (WGS) entry which is preliminary data.</text>
</comment>
<gene>
    <name evidence="4" type="ORF">QBC47DRAFT_292345</name>
</gene>
<feature type="signal peptide" evidence="2">
    <location>
        <begin position="1"/>
        <end position="20"/>
    </location>
</feature>
<feature type="domain" description="Rhamnogalacturonase A/B/Epimerase-like pectate lyase" evidence="3">
    <location>
        <begin position="153"/>
        <end position="381"/>
    </location>
</feature>
<keyword evidence="2" id="KW-0732">Signal</keyword>
<dbReference type="AlphaFoldDB" id="A0AAJ0BKA8"/>
<evidence type="ECO:0000313" key="4">
    <source>
        <dbReference type="EMBL" id="KAK1759848.1"/>
    </source>
</evidence>
<dbReference type="Gene3D" id="2.160.20.10">
    <property type="entry name" value="Single-stranded right-handed beta-helix, Pectin lyase-like"/>
    <property type="match status" value="2"/>
</dbReference>
<name>A0AAJ0BKA8_9PEZI</name>
<evidence type="ECO:0000256" key="2">
    <source>
        <dbReference type="SAM" id="SignalP"/>
    </source>
</evidence>
<dbReference type="Proteomes" id="UP001239445">
    <property type="component" value="Unassembled WGS sequence"/>
</dbReference>
<dbReference type="InterPro" id="IPR039279">
    <property type="entry name" value="QRT3-like"/>
</dbReference>
<dbReference type="CDD" id="cd23668">
    <property type="entry name" value="GH55_beta13glucanase-like"/>
    <property type="match status" value="1"/>
</dbReference>
<organism evidence="4 5">
    <name type="scientific">Echria macrotheca</name>
    <dbReference type="NCBI Taxonomy" id="438768"/>
    <lineage>
        <taxon>Eukaryota</taxon>
        <taxon>Fungi</taxon>
        <taxon>Dikarya</taxon>
        <taxon>Ascomycota</taxon>
        <taxon>Pezizomycotina</taxon>
        <taxon>Sordariomycetes</taxon>
        <taxon>Sordariomycetidae</taxon>
        <taxon>Sordariales</taxon>
        <taxon>Schizotheciaceae</taxon>
        <taxon>Echria</taxon>
    </lineage>
</organism>
<keyword evidence="5" id="KW-1185">Reference proteome</keyword>
<feature type="region of interest" description="Disordered" evidence="1">
    <location>
        <begin position="75"/>
        <end position="124"/>
    </location>
</feature>
<protein>
    <recommendedName>
        <fullName evidence="3">Rhamnogalacturonase A/B/Epimerase-like pectate lyase domain-containing protein</fullName>
    </recommendedName>
</protein>
<feature type="domain" description="Rhamnogalacturonase A/B/Epimerase-like pectate lyase" evidence="3">
    <location>
        <begin position="507"/>
        <end position="586"/>
    </location>
</feature>
<evidence type="ECO:0000313" key="5">
    <source>
        <dbReference type="Proteomes" id="UP001239445"/>
    </source>
</evidence>